<dbReference type="PRINTS" id="PR00743">
    <property type="entry name" value="GLHYDRLASE36"/>
</dbReference>
<comment type="catalytic activity">
    <reaction evidence="1 5">
        <text>Hydrolysis of terminal, non-reducing alpha-D-galactose residues in alpha-D-galactosides, including galactose oligosaccharides, galactomannans and galactolipids.</text>
        <dbReference type="EC" id="3.2.1.22"/>
    </reaction>
</comment>
<dbReference type="EC" id="3.2.1.22" evidence="2 5"/>
<feature type="binding site" evidence="7">
    <location>
        <position position="554"/>
    </location>
    <ligand>
        <name>substrate</name>
    </ligand>
</feature>
<dbReference type="FunFam" id="3.20.20.70:FF:000118">
    <property type="entry name" value="Alpha-galactosidase"/>
    <property type="match status" value="1"/>
</dbReference>
<evidence type="ECO:0000256" key="8">
    <source>
        <dbReference type="SAM" id="MobiDB-lite"/>
    </source>
</evidence>
<keyword evidence="12" id="KW-1185">Reference proteome</keyword>
<keyword evidence="4 5" id="KW-0326">Glycosidase</keyword>
<dbReference type="GO" id="GO:0004557">
    <property type="term" value="F:alpha-galactosidase activity"/>
    <property type="evidence" value="ECO:0007669"/>
    <property type="project" value="UniProtKB-UniRule"/>
</dbReference>
<dbReference type="GO" id="GO:0016052">
    <property type="term" value="P:carbohydrate catabolic process"/>
    <property type="evidence" value="ECO:0007669"/>
    <property type="project" value="InterPro"/>
</dbReference>
<gene>
    <name evidence="11" type="ORF">DC28_04125</name>
</gene>
<name>A0A098QZP7_9SPIO</name>
<evidence type="ECO:0000259" key="10">
    <source>
        <dbReference type="Pfam" id="PF16875"/>
    </source>
</evidence>
<feature type="binding site" evidence="7">
    <location>
        <position position="236"/>
    </location>
    <ligand>
        <name>substrate</name>
    </ligand>
</feature>
<dbReference type="AlphaFoldDB" id="A0A098QZP7"/>
<evidence type="ECO:0000256" key="1">
    <source>
        <dbReference type="ARBA" id="ARBA00001255"/>
    </source>
</evidence>
<dbReference type="InterPro" id="IPR017853">
    <property type="entry name" value="GH"/>
</dbReference>
<dbReference type="InterPro" id="IPR002252">
    <property type="entry name" value="Glyco_hydro_36"/>
</dbReference>
<dbReference type="Gene3D" id="3.20.20.70">
    <property type="entry name" value="Aldolase class I"/>
    <property type="match status" value="1"/>
</dbReference>
<evidence type="ECO:0000256" key="3">
    <source>
        <dbReference type="ARBA" id="ARBA00022801"/>
    </source>
</evidence>
<comment type="caution">
    <text evidence="11">The sequence shown here is derived from an EMBL/GenBank/DDBJ whole genome shotgun (WGS) entry which is preliminary data.</text>
</comment>
<organism evidence="11 12">
    <name type="scientific">Spirochaeta lutea</name>
    <dbReference type="NCBI Taxonomy" id="1480694"/>
    <lineage>
        <taxon>Bacteria</taxon>
        <taxon>Pseudomonadati</taxon>
        <taxon>Spirochaetota</taxon>
        <taxon>Spirochaetia</taxon>
        <taxon>Spirochaetales</taxon>
        <taxon>Spirochaetaceae</taxon>
        <taxon>Spirochaeta</taxon>
    </lineage>
</organism>
<feature type="binding site" evidence="7">
    <location>
        <begin position="403"/>
        <end position="404"/>
    </location>
    <ligand>
        <name>substrate</name>
    </ligand>
</feature>
<dbReference type="InterPro" id="IPR013785">
    <property type="entry name" value="Aldolase_TIM"/>
</dbReference>
<dbReference type="PANTHER" id="PTHR43053">
    <property type="entry name" value="GLYCOSIDASE FAMILY 31"/>
    <property type="match status" value="1"/>
</dbReference>
<dbReference type="Pfam" id="PF16874">
    <property type="entry name" value="Glyco_hydro_36C"/>
    <property type="match status" value="1"/>
</dbReference>
<evidence type="ECO:0000256" key="4">
    <source>
        <dbReference type="ARBA" id="ARBA00023295"/>
    </source>
</evidence>
<protein>
    <recommendedName>
        <fullName evidence="2 5">Alpha-galactosidase</fullName>
        <ecNumber evidence="2 5">3.2.1.22</ecNumber>
    </recommendedName>
</protein>
<dbReference type="STRING" id="1480694.DC28_04125"/>
<comment type="similarity">
    <text evidence="5">Belongs to the glycosyl hydrolase.</text>
</comment>
<dbReference type="PANTHER" id="PTHR43053:SF3">
    <property type="entry name" value="ALPHA-GALACTOSIDASE C-RELATED"/>
    <property type="match status" value="1"/>
</dbReference>
<evidence type="ECO:0000256" key="2">
    <source>
        <dbReference type="ARBA" id="ARBA00012755"/>
    </source>
</evidence>
<dbReference type="Gene3D" id="2.70.98.60">
    <property type="entry name" value="alpha-galactosidase from lactobacil brevis"/>
    <property type="match status" value="1"/>
</dbReference>
<dbReference type="PROSITE" id="PS00512">
    <property type="entry name" value="ALPHA_GALACTOSIDASE"/>
    <property type="match status" value="1"/>
</dbReference>
<dbReference type="CDD" id="cd14791">
    <property type="entry name" value="GH36"/>
    <property type="match status" value="1"/>
</dbReference>
<feature type="active site" description="Proton donor" evidence="6">
    <location>
        <position position="576"/>
    </location>
</feature>
<evidence type="ECO:0000313" key="11">
    <source>
        <dbReference type="EMBL" id="KGE73325.1"/>
    </source>
</evidence>
<dbReference type="Gene3D" id="2.60.40.1180">
    <property type="entry name" value="Golgi alpha-mannosidase II"/>
    <property type="match status" value="1"/>
</dbReference>
<dbReference type="InterPro" id="IPR013780">
    <property type="entry name" value="Glyco_hydro_b"/>
</dbReference>
<dbReference type="eggNOG" id="COG3345">
    <property type="taxonomic scope" value="Bacteria"/>
</dbReference>
<dbReference type="InterPro" id="IPR050985">
    <property type="entry name" value="Alpha-glycosidase_related"/>
</dbReference>
<evidence type="ECO:0000256" key="7">
    <source>
        <dbReference type="PIRSR" id="PIRSR005536-2"/>
    </source>
</evidence>
<sequence>MIQLHDRQAIIHAGPLTYSLGATPEGFLLQGFAGYLGSGVHSFQGDSNASASEASPDPSGQNLPFQYLGPSARKAYHPPRPNSCAGQIYAPDIEPAQALMPPDLGPDSELWEFPAPGIGDFRNPGIEIRTGEGHTTCDLRVRSMRLLDEKPAIKGLPSVRQNPLEGDRTLEILLEDRVLSLEIRLLYTSLPEYGVIARSARVHNKGSRVLHLGHLASLNLDLPIHDYYFGQLSGTWARERHPLFRPLQPGLTEVHSRRGQSGPETSPQIFLAAPGTTETTGEVFSAGLVYSGNFSGSAEVNGFGATRLQIGINPRGFDWPLAPGESFQAPEAWLGYSNRGFGPLSRNLHRLIRERLCISPWSSRERPILLNNWEATYFDFSHKDLVTLAKAGAKAGIELFVLDDGWFGERRNDSSSLGDWEVNPQKLPRGLEGLAGDIRALGLEFGLWIEPEMVSPDSQLYRRHPDWCIHIPGRNRTLGRNQLVLDLARREVQDWIIHTVEGLVSKAPITYIKWDMNRPITESSPAHSHSYMLGLYRILEHLTLGHPEVLFEGCSAGGGRFDLGMLAYYPQFWTSDDTDAIERLPIQWGTSLGYPTSAMASHISAVPNHQVGRTTPLDTRAVTAFWGVFGYELNLSRSKDEELTQLNTLSGWYKKLRTLLQFGDLYRLEGPTARPLGCSSPGALDRWSWMMTSRDRGRALVCSVQVLSQPNPTVPRFLRLEGLNAKTMYRVWAVSPRGQEDLGLVPGEVALYRGIALPYRPGDFQSAMLYLEES</sequence>
<feature type="compositionally biased region" description="Polar residues" evidence="8">
    <location>
        <begin position="44"/>
        <end position="64"/>
    </location>
</feature>
<dbReference type="EMBL" id="JNUP01000031">
    <property type="protein sequence ID" value="KGE73325.1"/>
    <property type="molecule type" value="Genomic_DNA"/>
</dbReference>
<keyword evidence="3 5" id="KW-0378">Hydrolase</keyword>
<dbReference type="PIRSF" id="PIRSF005536">
    <property type="entry name" value="Agal"/>
    <property type="match status" value="1"/>
</dbReference>
<dbReference type="InterPro" id="IPR031704">
    <property type="entry name" value="Glyco_hydro_36_N"/>
</dbReference>
<dbReference type="Proteomes" id="UP000029692">
    <property type="component" value="Unassembled WGS sequence"/>
</dbReference>
<evidence type="ECO:0000256" key="5">
    <source>
        <dbReference type="PIRNR" id="PIRNR005536"/>
    </source>
</evidence>
<evidence type="ECO:0000256" key="6">
    <source>
        <dbReference type="PIRSR" id="PIRSR005536-1"/>
    </source>
</evidence>
<dbReference type="OrthoDB" id="9758822at2"/>
<dbReference type="InterPro" id="IPR031705">
    <property type="entry name" value="Glyco_hydro_36_C"/>
</dbReference>
<dbReference type="InterPro" id="IPR038417">
    <property type="entry name" value="Alpga-gal_N_sf"/>
</dbReference>
<evidence type="ECO:0000259" key="9">
    <source>
        <dbReference type="Pfam" id="PF16874"/>
    </source>
</evidence>
<dbReference type="Pfam" id="PF02065">
    <property type="entry name" value="Melibiase"/>
    <property type="match status" value="1"/>
</dbReference>
<feature type="active site" description="Nucleophile" evidence="6">
    <location>
        <position position="515"/>
    </location>
</feature>
<accession>A0A098QZP7</accession>
<feature type="binding site" evidence="7">
    <location>
        <position position="576"/>
    </location>
    <ligand>
        <name>substrate</name>
    </ligand>
</feature>
<feature type="region of interest" description="Disordered" evidence="8">
    <location>
        <begin position="44"/>
        <end position="85"/>
    </location>
</feature>
<reference evidence="11 12" key="1">
    <citation type="submission" date="2014-05" db="EMBL/GenBank/DDBJ databases">
        <title>De novo Genome Sequence of Spirocheata sp.</title>
        <authorList>
            <person name="Shivani Y."/>
            <person name="Subhash Y."/>
            <person name="Tushar L."/>
            <person name="Sasikala C."/>
            <person name="Ramana C.V."/>
        </authorList>
    </citation>
    <scope>NUCLEOTIDE SEQUENCE [LARGE SCALE GENOMIC DNA]</scope>
    <source>
        <strain evidence="11 12">JC230</strain>
    </source>
</reference>
<proteinExistence type="inferred from homology"/>
<feature type="binding site" evidence="7">
    <location>
        <begin position="513"/>
        <end position="517"/>
    </location>
    <ligand>
        <name>substrate</name>
    </ligand>
</feature>
<dbReference type="RefSeq" id="WP_052078432.1">
    <property type="nucleotide sequence ID" value="NZ_JNUP01000031.1"/>
</dbReference>
<feature type="domain" description="Glycosyl hydrolase family 36 C-terminal" evidence="9">
    <location>
        <begin position="688"/>
        <end position="771"/>
    </location>
</feature>
<evidence type="ECO:0000313" key="12">
    <source>
        <dbReference type="Proteomes" id="UP000029692"/>
    </source>
</evidence>
<dbReference type="Pfam" id="PF16875">
    <property type="entry name" value="Glyco_hydro_36N"/>
    <property type="match status" value="1"/>
</dbReference>
<feature type="domain" description="Glycosyl hydrolase family 36 N-terminal" evidence="10">
    <location>
        <begin position="97"/>
        <end position="322"/>
    </location>
</feature>
<dbReference type="InterPro" id="IPR000111">
    <property type="entry name" value="Glyco_hydro_27/36_CS"/>
</dbReference>
<dbReference type="SUPFAM" id="SSF51445">
    <property type="entry name" value="(Trans)glycosidases"/>
    <property type="match status" value="1"/>
</dbReference>
<feature type="binding site" evidence="7">
    <location>
        <position position="480"/>
    </location>
    <ligand>
        <name>substrate</name>
    </ligand>
</feature>